<protein>
    <recommendedName>
        <fullName evidence="4">Glycosyltransferase RgtA/B/C/D-like domain-containing protein</fullName>
    </recommendedName>
</protein>
<feature type="transmembrane region" description="Helical" evidence="1">
    <location>
        <begin position="84"/>
        <end position="102"/>
    </location>
</feature>
<reference evidence="2 3" key="1">
    <citation type="submission" date="2022-07" db="EMBL/GenBank/DDBJ databases">
        <title>Novel species in genus cellulomonas.</title>
        <authorList>
            <person name="Ye L."/>
        </authorList>
    </citation>
    <scope>NUCLEOTIDE SEQUENCE [LARGE SCALE GENOMIC DNA]</scope>
    <source>
        <strain evidence="3">zg-Y338</strain>
    </source>
</reference>
<feature type="transmembrane region" description="Helical" evidence="1">
    <location>
        <begin position="260"/>
        <end position="277"/>
    </location>
</feature>
<dbReference type="RefSeq" id="WP_227570742.1">
    <property type="nucleotide sequence ID" value="NZ_CP101988.1"/>
</dbReference>
<evidence type="ECO:0008006" key="4">
    <source>
        <dbReference type="Google" id="ProtNLM"/>
    </source>
</evidence>
<organism evidence="2 3">
    <name type="scientific">Cellulomonas chengniuliangii</name>
    <dbReference type="NCBI Taxonomy" id="2968084"/>
    <lineage>
        <taxon>Bacteria</taxon>
        <taxon>Bacillati</taxon>
        <taxon>Actinomycetota</taxon>
        <taxon>Actinomycetes</taxon>
        <taxon>Micrococcales</taxon>
        <taxon>Cellulomonadaceae</taxon>
        <taxon>Cellulomonas</taxon>
    </lineage>
</organism>
<name>A0ABY5KZ47_9CELL</name>
<evidence type="ECO:0000313" key="3">
    <source>
        <dbReference type="Proteomes" id="UP001316189"/>
    </source>
</evidence>
<keyword evidence="1" id="KW-0472">Membrane</keyword>
<accession>A0ABY5KZ47</accession>
<evidence type="ECO:0000313" key="2">
    <source>
        <dbReference type="EMBL" id="UUI74542.1"/>
    </source>
</evidence>
<dbReference type="EMBL" id="CP101988">
    <property type="protein sequence ID" value="UUI74542.1"/>
    <property type="molecule type" value="Genomic_DNA"/>
</dbReference>
<keyword evidence="3" id="KW-1185">Reference proteome</keyword>
<gene>
    <name evidence="2" type="ORF">NP064_12145</name>
</gene>
<feature type="transmembrane region" description="Helical" evidence="1">
    <location>
        <begin position="289"/>
        <end position="310"/>
    </location>
</feature>
<dbReference type="Proteomes" id="UP001316189">
    <property type="component" value="Chromosome"/>
</dbReference>
<feature type="transmembrane region" description="Helical" evidence="1">
    <location>
        <begin position="159"/>
        <end position="175"/>
    </location>
</feature>
<feature type="transmembrane region" description="Helical" evidence="1">
    <location>
        <begin position="184"/>
        <end position="205"/>
    </location>
</feature>
<sequence length="581" mass="63547">MTMHGAGMIQCLREQGISSLWNWCMDVGAPAGTPFLTGLPQIYLGWLVNYLPFIGPWEAHQISNALVDAIALIGGYMLMRRWSAPRWVALLTSTVYLTSLSITRMNGFAYTFSGFVLLPAYIAVALWILDQFVRGRRLWATLATFILAFVVVFTDGYSFFGAALAIGALVLVWGLQRREAWRSVLWAIATFGAAIVSAGLAFLVYTPDNVAEVPVGIGAFRYLGLDIATLFIPQPSLWWASEAGLPSLVGELWGDGSNVAGNYVGFSVIGLIAWWLWRGRRRQSPQTRSEVFALLAVALVALVLSLGPALKVFSMTQEITPEWDVPTSMTTLGLPTTWLYESMAGFDAMRATYRWFVVTRFVLVFASGVALGAIWRSTTKRPVPAEGLLLTRTGAHRWAQAATCLLAVLMVAETAVNVPAVMASGAAHRRHVDAIRYGIVPEMAAMIRPGERFLVVPTRNDFMLNGVIPFTEGIGFNSAPDKNYNFARASWPDSVVAAADAVGEPEQNAAFCQALAAGDTDAIVISYLDPHYDARSWPPDADRTAYYQWLADGVAQDARFDVTRGAYLSVIRLGPECDDGR</sequence>
<evidence type="ECO:0000256" key="1">
    <source>
        <dbReference type="SAM" id="Phobius"/>
    </source>
</evidence>
<feature type="transmembrane region" description="Helical" evidence="1">
    <location>
        <begin position="108"/>
        <end position="129"/>
    </location>
</feature>
<proteinExistence type="predicted"/>
<keyword evidence="1" id="KW-0812">Transmembrane</keyword>
<feature type="transmembrane region" description="Helical" evidence="1">
    <location>
        <begin position="353"/>
        <end position="375"/>
    </location>
</feature>
<keyword evidence="1" id="KW-1133">Transmembrane helix</keyword>